<organism evidence="2 3">
    <name type="scientific">Vombatus ursinus</name>
    <name type="common">Common wombat</name>
    <dbReference type="NCBI Taxonomy" id="29139"/>
    <lineage>
        <taxon>Eukaryota</taxon>
        <taxon>Metazoa</taxon>
        <taxon>Chordata</taxon>
        <taxon>Craniata</taxon>
        <taxon>Vertebrata</taxon>
        <taxon>Euteleostomi</taxon>
        <taxon>Mammalia</taxon>
        <taxon>Metatheria</taxon>
        <taxon>Diprotodontia</taxon>
        <taxon>Vombatidae</taxon>
        <taxon>Vombatus</taxon>
    </lineage>
</organism>
<dbReference type="PANTHER" id="PTHR24067">
    <property type="entry name" value="UBIQUITIN-CONJUGATING ENZYME E2"/>
    <property type="match status" value="1"/>
</dbReference>
<proteinExistence type="predicted"/>
<name>A0A4X2KV48_VOMUR</name>
<dbReference type="OMA" id="YVLFTQN"/>
<dbReference type="SUPFAM" id="SSF54495">
    <property type="entry name" value="UBC-like"/>
    <property type="match status" value="1"/>
</dbReference>
<feature type="domain" description="UBC core" evidence="1">
    <location>
        <begin position="4"/>
        <end position="98"/>
    </location>
</feature>
<evidence type="ECO:0000313" key="2">
    <source>
        <dbReference type="Ensembl" id="ENSVURP00010012997.1"/>
    </source>
</evidence>
<protein>
    <recommendedName>
        <fullName evidence="1">UBC core domain-containing protein</fullName>
    </recommendedName>
</protein>
<dbReference type="GeneTree" id="ENSGT00550000075088"/>
<dbReference type="Proteomes" id="UP000314987">
    <property type="component" value="Unassembled WGS sequence"/>
</dbReference>
<reference evidence="2" key="2">
    <citation type="submission" date="2025-08" db="UniProtKB">
        <authorList>
            <consortium name="Ensembl"/>
        </authorList>
    </citation>
    <scope>IDENTIFICATION</scope>
</reference>
<dbReference type="InterPro" id="IPR050113">
    <property type="entry name" value="Ub_conjugating_enzyme"/>
</dbReference>
<dbReference type="AlphaFoldDB" id="A0A4X2KV48"/>
<dbReference type="InterPro" id="IPR000608">
    <property type="entry name" value="UBC"/>
</dbReference>
<sequence>MSGIALSRLAQEWKACRKDHSFGFVVVPTKNPDGTMNLMNWECAIPGKKGTPTEGGLFKLQMLFKDDYSSSPKCKFNYHSFTQMFFSYRVSSFGLLYF</sequence>
<dbReference type="Ensembl" id="ENSVURT00010014789.1">
    <property type="protein sequence ID" value="ENSVURP00010012997.1"/>
    <property type="gene ID" value="ENSVURG00010010012.1"/>
</dbReference>
<reference evidence="2" key="3">
    <citation type="submission" date="2025-09" db="UniProtKB">
        <authorList>
            <consortium name="Ensembl"/>
        </authorList>
    </citation>
    <scope>IDENTIFICATION</scope>
</reference>
<evidence type="ECO:0000259" key="1">
    <source>
        <dbReference type="PROSITE" id="PS50127"/>
    </source>
</evidence>
<dbReference type="Gene3D" id="3.10.110.10">
    <property type="entry name" value="Ubiquitin Conjugating Enzyme"/>
    <property type="match status" value="1"/>
</dbReference>
<dbReference type="Pfam" id="PF00179">
    <property type="entry name" value="UQ_con"/>
    <property type="match status" value="1"/>
</dbReference>
<reference evidence="3" key="1">
    <citation type="submission" date="2018-12" db="EMBL/GenBank/DDBJ databases">
        <authorList>
            <person name="Yazar S."/>
        </authorList>
    </citation>
    <scope>NUCLEOTIDE SEQUENCE [LARGE SCALE GENOMIC DNA]</scope>
</reference>
<dbReference type="InterPro" id="IPR016135">
    <property type="entry name" value="UBQ-conjugating_enzyme/RWD"/>
</dbReference>
<evidence type="ECO:0000313" key="3">
    <source>
        <dbReference type="Proteomes" id="UP000314987"/>
    </source>
</evidence>
<dbReference type="PROSITE" id="PS50127">
    <property type="entry name" value="UBC_2"/>
    <property type="match status" value="1"/>
</dbReference>
<keyword evidence="3" id="KW-1185">Reference proteome</keyword>
<accession>A0A4X2KV48</accession>
<dbReference type="STRING" id="29139.ENSVURP00010012997"/>